<proteinExistence type="predicted"/>
<dbReference type="Gene3D" id="2.70.98.10">
    <property type="match status" value="1"/>
</dbReference>
<dbReference type="GO" id="GO:0005829">
    <property type="term" value="C:cytosol"/>
    <property type="evidence" value="ECO:0007669"/>
    <property type="project" value="TreeGrafter"/>
</dbReference>
<evidence type="ECO:0000256" key="1">
    <source>
        <dbReference type="ARBA" id="ARBA00001913"/>
    </source>
</evidence>
<dbReference type="Gene3D" id="1.20.1610.10">
    <property type="entry name" value="alpha-1,2-mannosidases domains"/>
    <property type="match status" value="1"/>
</dbReference>
<evidence type="ECO:0000256" key="3">
    <source>
        <dbReference type="ARBA" id="ARBA00022837"/>
    </source>
</evidence>
<dbReference type="PANTHER" id="PTHR12143:SF39">
    <property type="entry name" value="SECRETED PROTEIN"/>
    <property type="match status" value="1"/>
</dbReference>
<evidence type="ECO:0000256" key="2">
    <source>
        <dbReference type="ARBA" id="ARBA00011245"/>
    </source>
</evidence>
<dbReference type="GO" id="GO:0030246">
    <property type="term" value="F:carbohydrate binding"/>
    <property type="evidence" value="ECO:0007669"/>
    <property type="project" value="InterPro"/>
</dbReference>
<organism evidence="7 8">
    <name type="scientific">Mucilaginibacter limnophilus</name>
    <dbReference type="NCBI Taxonomy" id="1932778"/>
    <lineage>
        <taxon>Bacteria</taxon>
        <taxon>Pseudomonadati</taxon>
        <taxon>Bacteroidota</taxon>
        <taxon>Sphingobacteriia</taxon>
        <taxon>Sphingobacteriales</taxon>
        <taxon>Sphingobacteriaceae</taxon>
        <taxon>Mucilaginibacter</taxon>
    </lineage>
</organism>
<dbReference type="InterPro" id="IPR012939">
    <property type="entry name" value="Glyco_hydro_92"/>
</dbReference>
<dbReference type="Proteomes" id="UP000282759">
    <property type="component" value="Unassembled WGS sequence"/>
</dbReference>
<dbReference type="GO" id="GO:0000224">
    <property type="term" value="F:peptide-N4-(N-acetyl-beta-glucosaminyl)asparagine amidase activity"/>
    <property type="evidence" value="ECO:0007669"/>
    <property type="project" value="TreeGrafter"/>
</dbReference>
<dbReference type="Gene3D" id="1.20.1050.60">
    <property type="entry name" value="alpha-1,2-mannosidase"/>
    <property type="match status" value="1"/>
</dbReference>
<keyword evidence="4" id="KW-0732">Signal</keyword>
<comment type="subunit">
    <text evidence="2">Monomer.</text>
</comment>
<evidence type="ECO:0000256" key="4">
    <source>
        <dbReference type="SAM" id="SignalP"/>
    </source>
</evidence>
<sequence>MKSLSKLSCLLFLGLASHTASAQKLTSFVDPFIGTGGHGHTYPGATVPFGMVQLSPDNGRNGWDWSSGYHYSDTAIVGFSHTHLSGTGIGDWCDILTVPLVTHKADTGVTRFGFSHANETAKPGYYKVKLNNGIIAELTATERCGYHKYTFPAGSLPAIKFDLGFFINSDKPVEGCIHKVNDSTIVGYRYSTGWANKQGVYFAARTSVPFKQLLLSADKKQHQAGTETKAEYVGAQLLFEKAGVVLLKVGLSSVNEEKALAAIGEIGNYSFNQIYTAADSKWEKELQKIKITSADDDAKKIFYTALYHTCMAPVLYSDVDGAYQNAKGEFIKGSGQRYTVYSLWDTFRALNPLFTLIQPERNTDILNSIMAFYNENGALPVWDLSTNETNTMVGYHAIPVLADAILKGVTTIDAQKAYAAMRKSAFQNVRGTPDYIKYGYIPKEKLTQSASVTIEYAYDDWCIAQVAKKLGYMDDYLLFSKRAMSYLNLFDKTTGFIRGKHADGKWVEPFDPFHSEHDGANSVYTEGNAWQHSFFAPHDVRGLAKAHGSNEALLKKLDQLFNASSEVTGENVSMDISGLIGQYVHGNEPSHHIAYMYTFLGQPWKTQQRVRQIVDSLYTAKPDGYAGNEDCGQMSAWAVWSMVGLYPANPAGGEYVIGSPAINNAVIQLPGNKTLKINAVNNSKKNIYVAAVKWNGKPYPLTYFKHDKLLQGGTIEFIMSSIPVKTWGIKPSSWPYSATDIK</sequence>
<dbReference type="GO" id="GO:0006516">
    <property type="term" value="P:glycoprotein catabolic process"/>
    <property type="evidence" value="ECO:0007669"/>
    <property type="project" value="TreeGrafter"/>
</dbReference>
<evidence type="ECO:0000259" key="5">
    <source>
        <dbReference type="Pfam" id="PF07971"/>
    </source>
</evidence>
<keyword evidence="7" id="KW-0378">Hydrolase</keyword>
<dbReference type="OrthoDB" id="9758101at2"/>
<comment type="caution">
    <text evidence="7">The sequence shown here is derived from an EMBL/GenBank/DDBJ whole genome shotgun (WGS) entry which is preliminary data.</text>
</comment>
<keyword evidence="3" id="KW-0106">Calcium</keyword>
<reference evidence="7 8" key="1">
    <citation type="submission" date="2019-01" db="EMBL/GenBank/DDBJ databases">
        <authorList>
            <person name="Chen W.-M."/>
        </authorList>
    </citation>
    <scope>NUCLEOTIDE SEQUENCE [LARGE SCALE GENOMIC DNA]</scope>
    <source>
        <strain evidence="7 8">YBJ-36</strain>
    </source>
</reference>
<feature type="chain" id="PRO_5019170876" evidence="4">
    <location>
        <begin position="23"/>
        <end position="742"/>
    </location>
</feature>
<dbReference type="FunFam" id="1.20.1050.60:FF:000001">
    <property type="entry name" value="Putative alpha-1,2-mannosidase"/>
    <property type="match status" value="1"/>
</dbReference>
<dbReference type="InterPro" id="IPR050883">
    <property type="entry name" value="PNGase"/>
</dbReference>
<feature type="signal peptide" evidence="4">
    <location>
        <begin position="1"/>
        <end position="22"/>
    </location>
</feature>
<dbReference type="SUPFAM" id="SSF48208">
    <property type="entry name" value="Six-hairpin glycosidases"/>
    <property type="match status" value="1"/>
</dbReference>
<dbReference type="InterPro" id="IPR005887">
    <property type="entry name" value="GH92_a_mannosidase_put"/>
</dbReference>
<keyword evidence="8" id="KW-1185">Reference proteome</keyword>
<feature type="domain" description="Glycosyl hydrolase family 92" evidence="5">
    <location>
        <begin position="265"/>
        <end position="720"/>
    </location>
</feature>
<feature type="domain" description="Glycosyl hydrolase family 92 N-terminal" evidence="6">
    <location>
        <begin position="28"/>
        <end position="252"/>
    </location>
</feature>
<evidence type="ECO:0000313" key="8">
    <source>
        <dbReference type="Proteomes" id="UP000282759"/>
    </source>
</evidence>
<dbReference type="AlphaFoldDB" id="A0A437MZ60"/>
<evidence type="ECO:0000313" key="7">
    <source>
        <dbReference type="EMBL" id="RVU02906.1"/>
    </source>
</evidence>
<dbReference type="EMBL" id="SACK01000001">
    <property type="protein sequence ID" value="RVU02906.1"/>
    <property type="molecule type" value="Genomic_DNA"/>
</dbReference>
<dbReference type="GO" id="GO:0005975">
    <property type="term" value="P:carbohydrate metabolic process"/>
    <property type="evidence" value="ECO:0007669"/>
    <property type="project" value="InterPro"/>
</dbReference>
<dbReference type="Pfam" id="PF07971">
    <property type="entry name" value="Glyco_hydro_92"/>
    <property type="match status" value="1"/>
</dbReference>
<dbReference type="PANTHER" id="PTHR12143">
    <property type="entry name" value="PEPTIDE N-GLYCANASE PNGASE -RELATED"/>
    <property type="match status" value="1"/>
</dbReference>
<dbReference type="InterPro" id="IPR008928">
    <property type="entry name" value="6-hairpin_glycosidase_sf"/>
</dbReference>
<dbReference type="FunFam" id="3.30.2080.10:FF:000001">
    <property type="entry name" value="Alpha-1,2-mannosidase subfamily"/>
    <property type="match status" value="1"/>
</dbReference>
<dbReference type="InterPro" id="IPR041371">
    <property type="entry name" value="GH92_N"/>
</dbReference>
<dbReference type="Pfam" id="PF17678">
    <property type="entry name" value="Glyco_hydro_92N"/>
    <property type="match status" value="1"/>
</dbReference>
<evidence type="ECO:0000259" key="6">
    <source>
        <dbReference type="Pfam" id="PF17678"/>
    </source>
</evidence>
<dbReference type="NCBIfam" id="TIGR01180">
    <property type="entry name" value="aman2_put"/>
    <property type="match status" value="1"/>
</dbReference>
<dbReference type="Gene3D" id="3.30.2080.10">
    <property type="entry name" value="GH92 mannosidase domain"/>
    <property type="match status" value="1"/>
</dbReference>
<protein>
    <submittedName>
        <fullName evidence="7">Glycoside hydrolase family 92 protein</fullName>
    </submittedName>
</protein>
<comment type="cofactor">
    <cofactor evidence="1">
        <name>Ca(2+)</name>
        <dbReference type="ChEBI" id="CHEBI:29108"/>
    </cofactor>
</comment>
<gene>
    <name evidence="7" type="ORF">EOD41_02915</name>
</gene>
<accession>A0A437MZ60</accession>
<name>A0A437MZ60_9SPHI</name>
<dbReference type="RefSeq" id="WP_127703272.1">
    <property type="nucleotide sequence ID" value="NZ_SACK01000001.1"/>
</dbReference>
<dbReference type="InterPro" id="IPR014718">
    <property type="entry name" value="GH-type_carb-bd"/>
</dbReference>